<feature type="transmembrane region" description="Helical" evidence="1">
    <location>
        <begin position="116"/>
        <end position="135"/>
    </location>
</feature>
<proteinExistence type="predicted"/>
<keyword evidence="1" id="KW-0812">Transmembrane</keyword>
<evidence type="ECO:0000313" key="3">
    <source>
        <dbReference type="EMBL" id="AXY25315.1"/>
    </source>
</evidence>
<dbReference type="InterPro" id="IPR006976">
    <property type="entry name" value="VanZ-like"/>
</dbReference>
<evidence type="ECO:0000259" key="2">
    <source>
        <dbReference type="Pfam" id="PF04892"/>
    </source>
</evidence>
<sequence>MPYEDQTLIPILQRLLPNQPLSGFFNRIQFSYGNEVISMESMGYYSLLEFFIRKGAHFINFGFLGLMIYFFLRPYINHAIILYGVAITLTFGLASFDELHQVSTLNRSGCIEDVLLDTLGAIVFVSLAHFFISLFRQNKQTDSD</sequence>
<dbReference type="Proteomes" id="UP000263232">
    <property type="component" value="Chromosome"/>
</dbReference>
<organism evidence="3 4">
    <name type="scientific">Suicoccus acidiformans</name>
    <dbReference type="NCBI Taxonomy" id="2036206"/>
    <lineage>
        <taxon>Bacteria</taxon>
        <taxon>Bacillati</taxon>
        <taxon>Bacillota</taxon>
        <taxon>Bacilli</taxon>
        <taxon>Lactobacillales</taxon>
        <taxon>Aerococcaceae</taxon>
        <taxon>Suicoccus</taxon>
    </lineage>
</organism>
<reference evidence="3 4" key="1">
    <citation type="submission" date="2017-09" db="EMBL/GenBank/DDBJ databases">
        <title>Complete genome sequence of Oxytococcus suis strain ZY16052.</title>
        <authorList>
            <person name="Li F."/>
        </authorList>
    </citation>
    <scope>NUCLEOTIDE SEQUENCE [LARGE SCALE GENOMIC DNA]</scope>
    <source>
        <strain evidence="3 4">ZY16052</strain>
    </source>
</reference>
<feature type="domain" description="VanZ-like" evidence="2">
    <location>
        <begin position="23"/>
        <end position="131"/>
    </location>
</feature>
<name>A0A347WJQ8_9LACT</name>
<gene>
    <name evidence="3" type="ORF">CL176_04500</name>
</gene>
<feature type="transmembrane region" description="Helical" evidence="1">
    <location>
        <begin position="79"/>
        <end position="96"/>
    </location>
</feature>
<dbReference type="InterPro" id="IPR016747">
    <property type="entry name" value="Phosphotransbutyrylase"/>
</dbReference>
<dbReference type="PIRSF" id="PIRSF019083">
    <property type="entry name" value="UCP019083_VanZ"/>
    <property type="match status" value="1"/>
</dbReference>
<dbReference type="AlphaFoldDB" id="A0A347WJQ8"/>
<dbReference type="OrthoDB" id="291892at2"/>
<accession>A0A347WJQ8</accession>
<dbReference type="KEGG" id="abae:CL176_04500"/>
<protein>
    <submittedName>
        <fullName evidence="3">VanZ family protein</fullName>
    </submittedName>
</protein>
<dbReference type="EMBL" id="CP023434">
    <property type="protein sequence ID" value="AXY25315.1"/>
    <property type="molecule type" value="Genomic_DNA"/>
</dbReference>
<keyword evidence="1" id="KW-0472">Membrane</keyword>
<dbReference type="NCBIfam" id="NF037970">
    <property type="entry name" value="vanZ_1"/>
    <property type="match status" value="1"/>
</dbReference>
<keyword evidence="1" id="KW-1133">Transmembrane helix</keyword>
<evidence type="ECO:0000256" key="1">
    <source>
        <dbReference type="SAM" id="Phobius"/>
    </source>
</evidence>
<keyword evidence="4" id="KW-1185">Reference proteome</keyword>
<evidence type="ECO:0000313" key="4">
    <source>
        <dbReference type="Proteomes" id="UP000263232"/>
    </source>
</evidence>
<feature type="transmembrane region" description="Helical" evidence="1">
    <location>
        <begin position="55"/>
        <end position="72"/>
    </location>
</feature>
<dbReference type="Pfam" id="PF04892">
    <property type="entry name" value="VanZ"/>
    <property type="match status" value="1"/>
</dbReference>